<evidence type="ECO:0000256" key="3">
    <source>
        <dbReference type="ARBA" id="ARBA00022771"/>
    </source>
</evidence>
<keyword evidence="3" id="KW-0863">Zinc-finger</keyword>
<proteinExistence type="predicted"/>
<feature type="compositionally biased region" description="Low complexity" evidence="6">
    <location>
        <begin position="61"/>
        <end position="71"/>
    </location>
</feature>
<reference evidence="7" key="1">
    <citation type="submission" date="2021-06" db="EMBL/GenBank/DDBJ databases">
        <authorList>
            <person name="Kallberg Y."/>
            <person name="Tangrot J."/>
            <person name="Rosling A."/>
        </authorList>
    </citation>
    <scope>NUCLEOTIDE SEQUENCE</scope>
    <source>
        <strain evidence="7">MA453B</strain>
    </source>
</reference>
<sequence>KISLLKLDNSMEYDFDNTNEIKNSNKFTSMSLVHNNETTTSKNVNKIPNRVPSKIADETASKATNKTSTSSRHTSAIWEHFTLLTDEQKAKCEHYNRLFSYKKGCGISHLRHYLGPYTNDLAQKDISNMIVWDELSFQFIEDQGFHIMKAYDKRKTLIKETLQNAEGKISLTCDAWTSLQQLGYLSVTMHYLDKSWNLVSILLSFPLIPYPHTGVNIANCIKTEIDKWFITTKLQTITLDNATSNDVAIRELANCISQDSFININEDLFHNRYFAYILNLIVKDGLKKFLDVCNCVKAIHTAPRRHQIFLDICESESVKSIIPPLDYDTQWNSTFLMLQSVLEVMNVITRMKDRDRIFSDIPDKKE</sequence>
<keyword evidence="4" id="KW-0862">Zinc</keyword>
<dbReference type="GO" id="GO:0008270">
    <property type="term" value="F:zinc ion binding"/>
    <property type="evidence" value="ECO:0007669"/>
    <property type="project" value="UniProtKB-KW"/>
</dbReference>
<dbReference type="PANTHER" id="PTHR46481">
    <property type="entry name" value="ZINC FINGER BED DOMAIN-CONTAINING PROTEIN 4"/>
    <property type="match status" value="1"/>
</dbReference>
<dbReference type="Proteomes" id="UP000789405">
    <property type="component" value="Unassembled WGS sequence"/>
</dbReference>
<dbReference type="PANTHER" id="PTHR46481:SF10">
    <property type="entry name" value="ZINC FINGER BED DOMAIN-CONTAINING PROTEIN 39"/>
    <property type="match status" value="1"/>
</dbReference>
<dbReference type="AlphaFoldDB" id="A0A9N9HJA3"/>
<evidence type="ECO:0000256" key="2">
    <source>
        <dbReference type="ARBA" id="ARBA00022723"/>
    </source>
</evidence>
<feature type="region of interest" description="Disordered" evidence="6">
    <location>
        <begin position="38"/>
        <end position="71"/>
    </location>
</feature>
<evidence type="ECO:0000256" key="5">
    <source>
        <dbReference type="ARBA" id="ARBA00023242"/>
    </source>
</evidence>
<evidence type="ECO:0000256" key="6">
    <source>
        <dbReference type="SAM" id="MobiDB-lite"/>
    </source>
</evidence>
<accession>A0A9N9HJA3</accession>
<comment type="caution">
    <text evidence="7">The sequence shown here is derived from an EMBL/GenBank/DDBJ whole genome shotgun (WGS) entry which is preliminary data.</text>
</comment>
<dbReference type="OrthoDB" id="2748837at2759"/>
<name>A0A9N9HJA3_9GLOM</name>
<evidence type="ECO:0000256" key="1">
    <source>
        <dbReference type="ARBA" id="ARBA00004123"/>
    </source>
</evidence>
<keyword evidence="5" id="KW-0539">Nucleus</keyword>
<dbReference type="EMBL" id="CAJVPY010007803">
    <property type="protein sequence ID" value="CAG8686002.1"/>
    <property type="molecule type" value="Genomic_DNA"/>
</dbReference>
<dbReference type="InterPro" id="IPR012337">
    <property type="entry name" value="RNaseH-like_sf"/>
</dbReference>
<protein>
    <submittedName>
        <fullName evidence="7">20033_t:CDS:1</fullName>
    </submittedName>
</protein>
<keyword evidence="8" id="KW-1185">Reference proteome</keyword>
<dbReference type="SMART" id="SM00614">
    <property type="entry name" value="ZnF_BED"/>
    <property type="match status" value="1"/>
</dbReference>
<keyword evidence="2" id="KW-0479">Metal-binding</keyword>
<evidence type="ECO:0000313" key="8">
    <source>
        <dbReference type="Proteomes" id="UP000789405"/>
    </source>
</evidence>
<gene>
    <name evidence="7" type="ORF">DERYTH_LOCUS12112</name>
</gene>
<feature type="non-terminal residue" evidence="7">
    <location>
        <position position="366"/>
    </location>
</feature>
<organism evidence="7 8">
    <name type="scientific">Dentiscutata erythropus</name>
    <dbReference type="NCBI Taxonomy" id="1348616"/>
    <lineage>
        <taxon>Eukaryota</taxon>
        <taxon>Fungi</taxon>
        <taxon>Fungi incertae sedis</taxon>
        <taxon>Mucoromycota</taxon>
        <taxon>Glomeromycotina</taxon>
        <taxon>Glomeromycetes</taxon>
        <taxon>Diversisporales</taxon>
        <taxon>Gigasporaceae</taxon>
        <taxon>Dentiscutata</taxon>
    </lineage>
</organism>
<evidence type="ECO:0000313" key="7">
    <source>
        <dbReference type="EMBL" id="CAG8686002.1"/>
    </source>
</evidence>
<dbReference type="GO" id="GO:0005634">
    <property type="term" value="C:nucleus"/>
    <property type="evidence" value="ECO:0007669"/>
    <property type="project" value="UniProtKB-SubCell"/>
</dbReference>
<comment type="subcellular location">
    <subcellularLocation>
        <location evidence="1">Nucleus</location>
    </subcellularLocation>
</comment>
<dbReference type="InterPro" id="IPR052035">
    <property type="entry name" value="ZnF_BED_domain_contain"/>
</dbReference>
<evidence type="ECO:0000256" key="4">
    <source>
        <dbReference type="ARBA" id="ARBA00022833"/>
    </source>
</evidence>
<dbReference type="SUPFAM" id="SSF53098">
    <property type="entry name" value="Ribonuclease H-like"/>
    <property type="match status" value="1"/>
</dbReference>